<keyword evidence="4" id="KW-1185">Reference proteome</keyword>
<evidence type="ECO:0000256" key="1">
    <source>
        <dbReference type="SAM" id="SignalP"/>
    </source>
</evidence>
<name>H0UMD4_9BACT</name>
<dbReference type="eggNOG" id="COG0614">
    <property type="taxonomic scope" value="Bacteria"/>
</dbReference>
<sequence length="362" mass="39675">MKKTALFFAASALLAALCVSSYADEPYTVTDVTGRQVTFQSVPKKALSLGHGVLQLFVYVCGPDRLAGIEKAAAGGHSLTGQTVLLAFPELRNLPVVGKGGPKFAPDYEQMAYQAPDVIFMAYGNTKDELDEFQKKVNVPVVGLALVKGASIFSEDANRSFEIIGETMGESRRAAEIVDFIKTARADLTGRVASVPKDGQRVYLGGCSFRGEQGILSTKSHADLLTTVRANNVMDSLTDQASVMIDREKLLDLDPDFIIVDLSGRNTIREDMKSDPDFYKSLKAFQTKNTFAILPYFTYGMNYDTAILDLYAIGKAVHPEVFQDVDLEKKAGEIYNVFVGKNVYADLLKTYPESFQPVTVHE</sequence>
<feature type="chain" id="PRO_5003541474" evidence="1">
    <location>
        <begin position="24"/>
        <end position="362"/>
    </location>
</feature>
<dbReference type="Proteomes" id="UP000003806">
    <property type="component" value="Chromosome"/>
</dbReference>
<protein>
    <submittedName>
        <fullName evidence="3">ABC-type Fe3+-hydroxamate transport system, periplasmic component</fullName>
    </submittedName>
</protein>
<dbReference type="InterPro" id="IPR050902">
    <property type="entry name" value="ABC_Transporter_SBP"/>
</dbReference>
<dbReference type="InterPro" id="IPR002491">
    <property type="entry name" value="ABC_transptr_periplasmic_BD"/>
</dbReference>
<evidence type="ECO:0000259" key="2">
    <source>
        <dbReference type="PROSITE" id="PS50983"/>
    </source>
</evidence>
<dbReference type="HOGENOM" id="CLU_038034_13_1_0"/>
<dbReference type="PROSITE" id="PS50983">
    <property type="entry name" value="FE_B12_PBP"/>
    <property type="match status" value="1"/>
</dbReference>
<gene>
    <name evidence="3" type="ORF">JonanDRAFT_0181</name>
</gene>
<reference evidence="3 4" key="1">
    <citation type="submission" date="2011-11" db="EMBL/GenBank/DDBJ databases">
        <title>The Noncontiguous Finished genome of Jonquetella anthropi DSM 22815.</title>
        <authorList>
            <consortium name="US DOE Joint Genome Institute (JGI-PGF)"/>
            <person name="Lucas S."/>
            <person name="Copeland A."/>
            <person name="Lapidus A."/>
            <person name="Glavina del Rio T."/>
            <person name="Dalin E."/>
            <person name="Tice H."/>
            <person name="Bruce D."/>
            <person name="Goodwin L."/>
            <person name="Pitluck S."/>
            <person name="Peters L."/>
            <person name="Mikhailova N."/>
            <person name="Held B."/>
            <person name="Kyrpides N."/>
            <person name="Mavromatis K."/>
            <person name="Ivanova N."/>
            <person name="Markowitz V."/>
            <person name="Cheng J.-F."/>
            <person name="Hugenholtz P."/>
            <person name="Woyke T."/>
            <person name="Wu D."/>
            <person name="Gronow S."/>
            <person name="Wellnitz S."/>
            <person name="Brambilla E."/>
            <person name="Klenk H.-P."/>
            <person name="Eisen J.A."/>
        </authorList>
    </citation>
    <scope>NUCLEOTIDE SEQUENCE [LARGE SCALE GENOMIC DNA]</scope>
    <source>
        <strain evidence="3 4">DSM 22815</strain>
    </source>
</reference>
<keyword evidence="1" id="KW-0732">Signal</keyword>
<dbReference type="Pfam" id="PF01497">
    <property type="entry name" value="Peripla_BP_2"/>
    <property type="match status" value="1"/>
</dbReference>
<dbReference type="SUPFAM" id="SSF53807">
    <property type="entry name" value="Helical backbone' metal receptor"/>
    <property type="match status" value="1"/>
</dbReference>
<evidence type="ECO:0000313" key="3">
    <source>
        <dbReference type="EMBL" id="EHM12607.1"/>
    </source>
</evidence>
<proteinExistence type="predicted"/>
<accession>H0UMD4</accession>
<organism evidence="3 4">
    <name type="scientific">Jonquetella anthropi DSM 22815</name>
    <dbReference type="NCBI Taxonomy" id="885272"/>
    <lineage>
        <taxon>Bacteria</taxon>
        <taxon>Thermotogati</taxon>
        <taxon>Synergistota</taxon>
        <taxon>Synergistia</taxon>
        <taxon>Synergistales</taxon>
        <taxon>Dethiosulfovibrionaceae</taxon>
        <taxon>Jonquetella</taxon>
    </lineage>
</organism>
<dbReference type="RefSeq" id="WP_008522405.1">
    <property type="nucleotide sequence ID" value="NZ_CM001376.1"/>
</dbReference>
<feature type="signal peptide" evidence="1">
    <location>
        <begin position="1"/>
        <end position="23"/>
    </location>
</feature>
<dbReference type="OrthoDB" id="9787830at2"/>
<dbReference type="PANTHER" id="PTHR30535">
    <property type="entry name" value="VITAMIN B12-BINDING PROTEIN"/>
    <property type="match status" value="1"/>
</dbReference>
<dbReference type="Gene3D" id="3.40.50.1980">
    <property type="entry name" value="Nitrogenase molybdenum iron protein domain"/>
    <property type="match status" value="2"/>
</dbReference>
<dbReference type="EMBL" id="CM001376">
    <property type="protein sequence ID" value="EHM12607.1"/>
    <property type="molecule type" value="Genomic_DNA"/>
</dbReference>
<evidence type="ECO:0000313" key="4">
    <source>
        <dbReference type="Proteomes" id="UP000003806"/>
    </source>
</evidence>
<dbReference type="AlphaFoldDB" id="H0UMD4"/>
<feature type="domain" description="Fe/B12 periplasmic-binding" evidence="2">
    <location>
        <begin position="45"/>
        <end position="321"/>
    </location>
</feature>
<dbReference type="PANTHER" id="PTHR30535:SF34">
    <property type="entry name" value="MOLYBDATE-BINDING PROTEIN MOLA"/>
    <property type="match status" value="1"/>
</dbReference>
<dbReference type="STRING" id="885272.JonanDRAFT_0181"/>